<reference evidence="3" key="2">
    <citation type="submission" date="2016-02" db="EMBL/GenBank/DDBJ databases">
        <title>Draft genome sequence of five rapidly growing Mycobacterium species.</title>
        <authorList>
            <person name="Katahira K."/>
            <person name="Gotou Y."/>
            <person name="Iida K."/>
            <person name="Ogura Y."/>
            <person name="Hayashi T."/>
        </authorList>
    </citation>
    <scope>NUCLEOTIDE SEQUENCE [LARGE SCALE GENOMIC DNA]</scope>
    <source>
        <strain evidence="3">JCM6362</strain>
    </source>
</reference>
<gene>
    <name evidence="2" type="ORF">RMCT_1640</name>
</gene>
<dbReference type="RefSeq" id="WP_003925334.1">
    <property type="nucleotide sequence ID" value="NZ_BCTB01000009.1"/>
</dbReference>
<dbReference type="AlphaFoldDB" id="A0A100XDK2"/>
<dbReference type="Pfam" id="PF22691">
    <property type="entry name" value="Thiolase_C_1"/>
    <property type="match status" value="1"/>
</dbReference>
<dbReference type="EMBL" id="BCTB01000009">
    <property type="protein sequence ID" value="GAT14670.1"/>
    <property type="molecule type" value="Genomic_DNA"/>
</dbReference>
<proteinExistence type="predicted"/>
<accession>A0A100XDK2</accession>
<feature type="domain" description="Thiolase C-terminal" evidence="1">
    <location>
        <begin position="247"/>
        <end position="390"/>
    </location>
</feature>
<dbReference type="PANTHER" id="PTHR42870:SF1">
    <property type="entry name" value="NON-SPECIFIC LIPID-TRANSFER PROTEIN-LIKE 2"/>
    <property type="match status" value="1"/>
</dbReference>
<dbReference type="CDD" id="cd00829">
    <property type="entry name" value="SCP-x_thiolase"/>
    <property type="match status" value="1"/>
</dbReference>
<dbReference type="InterPro" id="IPR055140">
    <property type="entry name" value="Thiolase_C_2"/>
</dbReference>
<evidence type="ECO:0000259" key="1">
    <source>
        <dbReference type="Pfam" id="PF22691"/>
    </source>
</evidence>
<name>A0A100XDK2_MYCTH</name>
<protein>
    <submittedName>
        <fullName evidence="2">Acetyl-CoA acetyltransferase</fullName>
    </submittedName>
</protein>
<organism evidence="2 3">
    <name type="scientific">Mycolicibacterium thermoresistibile</name>
    <name type="common">Mycobacterium thermoresistibile</name>
    <dbReference type="NCBI Taxonomy" id="1797"/>
    <lineage>
        <taxon>Bacteria</taxon>
        <taxon>Bacillati</taxon>
        <taxon>Actinomycetota</taxon>
        <taxon>Actinomycetes</taxon>
        <taxon>Mycobacteriales</taxon>
        <taxon>Mycobacteriaceae</taxon>
        <taxon>Mycolicibacterium</taxon>
    </lineage>
</organism>
<dbReference type="STRING" id="1797.RMCT_1640"/>
<keyword evidence="2" id="KW-0808">Transferase</keyword>
<evidence type="ECO:0000313" key="3">
    <source>
        <dbReference type="Proteomes" id="UP000069654"/>
    </source>
</evidence>
<dbReference type="InterPro" id="IPR016039">
    <property type="entry name" value="Thiolase-like"/>
</dbReference>
<dbReference type="InterPro" id="IPR002155">
    <property type="entry name" value="Thiolase"/>
</dbReference>
<evidence type="ECO:0000313" key="2">
    <source>
        <dbReference type="EMBL" id="GAT14670.1"/>
    </source>
</evidence>
<dbReference type="PIRSF" id="PIRSF000429">
    <property type="entry name" value="Ac-CoA_Ac_transf"/>
    <property type="match status" value="1"/>
</dbReference>
<comment type="caution">
    <text evidence="2">The sequence shown here is derived from an EMBL/GenBank/DDBJ whole genome shotgun (WGS) entry which is preliminary data.</text>
</comment>
<dbReference type="Gene3D" id="3.40.47.10">
    <property type="match status" value="1"/>
</dbReference>
<dbReference type="Proteomes" id="UP000069654">
    <property type="component" value="Unassembled WGS sequence"/>
</dbReference>
<dbReference type="NCBIfam" id="NF004811">
    <property type="entry name" value="PRK06158.1"/>
    <property type="match status" value="1"/>
</dbReference>
<dbReference type="PANTHER" id="PTHR42870">
    <property type="entry name" value="ACETYL-COA C-ACETYLTRANSFERASE"/>
    <property type="match status" value="1"/>
</dbReference>
<dbReference type="SUPFAM" id="SSF53901">
    <property type="entry name" value="Thiolase-like"/>
    <property type="match status" value="2"/>
</dbReference>
<dbReference type="OMA" id="HKLECCL"/>
<reference evidence="2 3" key="1">
    <citation type="journal article" date="2016" name="Genome Announc.">
        <title>Draft Genome Sequences of Five Rapidly Growing Mycobacterium Species, M. thermoresistibile, M. fortuitum subsp. acetamidolyticum, M. canariasense, M. brisbanense, and M. novocastrense.</title>
        <authorList>
            <person name="Katahira K."/>
            <person name="Ogura Y."/>
            <person name="Gotoh Y."/>
            <person name="Hayashi T."/>
        </authorList>
    </citation>
    <scope>NUCLEOTIDE SEQUENCE [LARGE SCALE GENOMIC DNA]</scope>
    <source>
        <strain evidence="2 3">JCM6362</strain>
    </source>
</reference>
<dbReference type="GO" id="GO:0016747">
    <property type="term" value="F:acyltransferase activity, transferring groups other than amino-acyl groups"/>
    <property type="evidence" value="ECO:0007669"/>
    <property type="project" value="InterPro"/>
</dbReference>
<sequence length="394" mass="40483">MSNNIRAGGIRGGTAIVGVADEVSPSGVIDVPLRELEARVITAALADAGLSLSDVDGLCTCTGGTLMHSVELAEYLGISPRFTDATQTGGASYGLYIEHAAAAIAAGLAETVVIVYASTPRAARKRGEKGLGVFATPERLEWETPFGVMLPLSAYALAANRHMAVYGTTAEQLAQIAVDTRTWATRNPRANQRDPITVDDVLNSGYVVEPIHKLECCLVTDGAAAIVVTSAERARHLERPVYVLGAASAASHAMITQMPDLTVTPGAVSGPAAFAAAGLRPDDIDVVELYDSFTITVLLALEDLGFCKKGEGGPFVGDGVLAPGGALPGQTTGGGLSYTHPGAFGAFLLVEATRQLRGECGDRQVADAQTALAHGTGGVLSATSTVILGTEAVL</sequence>